<dbReference type="EMBL" id="UOYP01000592">
    <property type="protein sequence ID" value="VAY89369.1"/>
    <property type="molecule type" value="Genomic_DNA"/>
</dbReference>
<name>A0A3P3ZRP4_9ZZZZ</name>
<proteinExistence type="predicted"/>
<evidence type="ECO:0000313" key="1">
    <source>
        <dbReference type="EMBL" id="VAY89369.1"/>
    </source>
</evidence>
<protein>
    <submittedName>
        <fullName evidence="1">Uncharacterized protein</fullName>
    </submittedName>
</protein>
<gene>
    <name evidence="1" type="ORF">CARN8_6310002</name>
</gene>
<accession>A0A3P3ZRP4</accession>
<dbReference type="AlphaFoldDB" id="A0A3P3ZRP4"/>
<sequence>MAMMMTESDMEASLLHFRLAEQGQVP</sequence>
<reference evidence="1" key="1">
    <citation type="submission" date="2018-10" db="EMBL/GenBank/DDBJ databases">
        <authorList>
            <person name="Plewniak F."/>
        </authorList>
    </citation>
    <scope>NUCLEOTIDE SEQUENCE</scope>
</reference>
<organism evidence="1">
    <name type="scientific">mine drainage metagenome</name>
    <dbReference type="NCBI Taxonomy" id="410659"/>
    <lineage>
        <taxon>unclassified sequences</taxon>
        <taxon>metagenomes</taxon>
        <taxon>ecological metagenomes</taxon>
    </lineage>
</organism>